<dbReference type="EMBL" id="SZYD01000002">
    <property type="protein sequence ID" value="KAD7117580.1"/>
    <property type="molecule type" value="Genomic_DNA"/>
</dbReference>
<protein>
    <recommendedName>
        <fullName evidence="3">DDE Tnp4 domain-containing protein</fullName>
    </recommendedName>
</protein>
<dbReference type="PANTHER" id="PTHR47150:SF4">
    <property type="entry name" value="HARBINGER TRANSPOSASE-DERIVED PROTEIN-RELATED"/>
    <property type="match status" value="1"/>
</dbReference>
<organism evidence="1 2">
    <name type="scientific">Mikania micrantha</name>
    <name type="common">bitter vine</name>
    <dbReference type="NCBI Taxonomy" id="192012"/>
    <lineage>
        <taxon>Eukaryota</taxon>
        <taxon>Viridiplantae</taxon>
        <taxon>Streptophyta</taxon>
        <taxon>Embryophyta</taxon>
        <taxon>Tracheophyta</taxon>
        <taxon>Spermatophyta</taxon>
        <taxon>Magnoliopsida</taxon>
        <taxon>eudicotyledons</taxon>
        <taxon>Gunneridae</taxon>
        <taxon>Pentapetalae</taxon>
        <taxon>asterids</taxon>
        <taxon>campanulids</taxon>
        <taxon>Asterales</taxon>
        <taxon>Asteraceae</taxon>
        <taxon>Asteroideae</taxon>
        <taxon>Heliantheae alliance</taxon>
        <taxon>Eupatorieae</taxon>
        <taxon>Mikania</taxon>
    </lineage>
</organism>
<evidence type="ECO:0008006" key="3">
    <source>
        <dbReference type="Google" id="ProtNLM"/>
    </source>
</evidence>
<evidence type="ECO:0000313" key="1">
    <source>
        <dbReference type="EMBL" id="KAD7117580.1"/>
    </source>
</evidence>
<dbReference type="PANTHER" id="PTHR47150">
    <property type="entry name" value="OS12G0169200 PROTEIN"/>
    <property type="match status" value="1"/>
</dbReference>
<name>A0A5N6PYB3_9ASTR</name>
<keyword evidence="2" id="KW-1185">Reference proteome</keyword>
<evidence type="ECO:0000313" key="2">
    <source>
        <dbReference type="Proteomes" id="UP000326396"/>
    </source>
</evidence>
<sequence>MSSSFTVFSSSDSEGTDLFIAALSTMAQENASQIPRPIIRRIQINRDREAGHDLLMRHYFGPEPLYNEKLFKRRFRMQRPLFERIVNDLEVADTYFQLRWDARGRRGFTPLQKCTSAIRQLAYGSTADLMDDYLQMSDSTSRECLYNFCKNIRRLYGPKYLRKPNYNDVMNLYEHHENYHGFPGMLGSIDCMHWDWENCPVAWRGQFMRGDHGCPSIILEAVCSQDLWIWHAYFGMPGANNDLNVLNSSPLLNDMENGVFPPSSFFCNDNEYAHGYYLADGIYPEWPVFMQTITCPTTFKRKRFQVAQEGARKDIERAFGVLKKRFQIIKNQARAWHPKKIRSVMYACIIIHNMILECEGKSISPFVPDEDEPSSPFEIDDPR</sequence>
<gene>
    <name evidence="1" type="ORF">E3N88_04848</name>
</gene>
<dbReference type="OrthoDB" id="1521186at2759"/>
<dbReference type="Proteomes" id="UP000326396">
    <property type="component" value="Linkage Group LG10"/>
</dbReference>
<accession>A0A5N6PYB3</accession>
<comment type="caution">
    <text evidence="1">The sequence shown here is derived from an EMBL/GenBank/DDBJ whole genome shotgun (WGS) entry which is preliminary data.</text>
</comment>
<dbReference type="Pfam" id="PF04827">
    <property type="entry name" value="Plant_tran"/>
    <property type="match status" value="1"/>
</dbReference>
<dbReference type="AlphaFoldDB" id="A0A5N6PYB3"/>
<reference evidence="1 2" key="1">
    <citation type="submission" date="2019-05" db="EMBL/GenBank/DDBJ databases">
        <title>Mikania micrantha, genome provides insights into the molecular mechanism of rapid growth.</title>
        <authorList>
            <person name="Liu B."/>
        </authorList>
    </citation>
    <scope>NUCLEOTIDE SEQUENCE [LARGE SCALE GENOMIC DNA]</scope>
    <source>
        <strain evidence="1">NLD-2019</strain>
        <tissue evidence="1">Leaf</tissue>
    </source>
</reference>
<dbReference type="InterPro" id="IPR006912">
    <property type="entry name" value="Harbinger_derived_prot"/>
</dbReference>
<proteinExistence type="predicted"/>